<accession>A0ABP9WYF7</accession>
<evidence type="ECO:0000313" key="2">
    <source>
        <dbReference type="Proteomes" id="UP001428290"/>
    </source>
</evidence>
<organism evidence="1 2">
    <name type="scientific">Herpetosiphon gulosus</name>
    <dbReference type="NCBI Taxonomy" id="1973496"/>
    <lineage>
        <taxon>Bacteria</taxon>
        <taxon>Bacillati</taxon>
        <taxon>Chloroflexota</taxon>
        <taxon>Chloroflexia</taxon>
        <taxon>Herpetosiphonales</taxon>
        <taxon>Herpetosiphonaceae</taxon>
        <taxon>Herpetosiphon</taxon>
    </lineage>
</organism>
<evidence type="ECO:0000313" key="1">
    <source>
        <dbReference type="EMBL" id="GAA5528129.1"/>
    </source>
</evidence>
<comment type="caution">
    <text evidence="1">The sequence shown here is derived from an EMBL/GenBank/DDBJ whole genome shotgun (WGS) entry which is preliminary data.</text>
</comment>
<protein>
    <recommendedName>
        <fullName evidence="3">Ribbon-helix-helix protein CopG domain-containing protein</fullName>
    </recommendedName>
</protein>
<dbReference type="RefSeq" id="WP_345721739.1">
    <property type="nucleotide sequence ID" value="NZ_BAABRU010000006.1"/>
</dbReference>
<reference evidence="1 2" key="1">
    <citation type="submission" date="2024-02" db="EMBL/GenBank/DDBJ databases">
        <title>Herpetosiphon gulosus NBRC 112829.</title>
        <authorList>
            <person name="Ichikawa N."/>
            <person name="Katano-Makiyama Y."/>
            <person name="Hidaka K."/>
        </authorList>
    </citation>
    <scope>NUCLEOTIDE SEQUENCE [LARGE SCALE GENOMIC DNA]</scope>
    <source>
        <strain evidence="1 2">NBRC 112829</strain>
    </source>
</reference>
<dbReference type="Proteomes" id="UP001428290">
    <property type="component" value="Unassembled WGS sequence"/>
</dbReference>
<proteinExistence type="predicted"/>
<sequence length="55" mass="6182">MIDKKTQATEAKRILALNPRDLAQEVARLAAQTGLPQTKILELLRRQAAEGEQKR</sequence>
<dbReference type="EMBL" id="BAABRU010000006">
    <property type="protein sequence ID" value="GAA5528129.1"/>
    <property type="molecule type" value="Genomic_DNA"/>
</dbReference>
<gene>
    <name evidence="1" type="ORF">Hgul01_01926</name>
</gene>
<keyword evidence="2" id="KW-1185">Reference proteome</keyword>
<evidence type="ECO:0008006" key="3">
    <source>
        <dbReference type="Google" id="ProtNLM"/>
    </source>
</evidence>
<name>A0ABP9WYF7_9CHLR</name>